<evidence type="ECO:0000313" key="2">
    <source>
        <dbReference type="Proteomes" id="UP001250662"/>
    </source>
</evidence>
<accession>A0ABU3BIZ9</accession>
<evidence type="ECO:0000313" key="1">
    <source>
        <dbReference type="EMBL" id="MDT0622133.1"/>
    </source>
</evidence>
<reference evidence="1 2" key="1">
    <citation type="submission" date="2023-09" db="EMBL/GenBank/DDBJ databases">
        <authorList>
            <person name="Rey-Velasco X."/>
        </authorList>
    </citation>
    <scope>NUCLEOTIDE SEQUENCE [LARGE SCALE GENOMIC DNA]</scope>
    <source>
        <strain evidence="1 2">P007</strain>
    </source>
</reference>
<organism evidence="1 2">
    <name type="scientific">Croceitalea vernalis</name>
    <dbReference type="NCBI Taxonomy" id="3075599"/>
    <lineage>
        <taxon>Bacteria</taxon>
        <taxon>Pseudomonadati</taxon>
        <taxon>Bacteroidota</taxon>
        <taxon>Flavobacteriia</taxon>
        <taxon>Flavobacteriales</taxon>
        <taxon>Flavobacteriaceae</taxon>
        <taxon>Croceitalea</taxon>
    </lineage>
</organism>
<sequence>MLKKLGLGILKKMKFLSPDLYVKIYYEYYTGKKLNLENPIEFNEKIQWLKVYYQPEILTKLVDKFAVREYVERKIGKEYLNRVLAITTKADGIKFEELPSKFVVKATHGCNFNLIITNKEKINKVKSRLLFKKWLSRNQYYRGGLEWAYKNVPPRLLVEEFMDEPGKSVLDDFKFYCFNGTPNMVQVDIGRGTEHKRVFMDLEWQKLPIRKGNIPLFENNLGKPKAFKKMIELARILASDFPFVRVDFYYVNNKIYFGEMTFYPGDGRQEFKPNEYNKIIGEHLKLPKIPKGQKYITEV</sequence>
<dbReference type="Proteomes" id="UP001250662">
    <property type="component" value="Unassembled WGS sequence"/>
</dbReference>
<dbReference type="SUPFAM" id="SSF56059">
    <property type="entry name" value="Glutathione synthetase ATP-binding domain-like"/>
    <property type="match status" value="1"/>
</dbReference>
<gene>
    <name evidence="1" type="ORF">RM520_10890</name>
</gene>
<comment type="caution">
    <text evidence="1">The sequence shown here is derived from an EMBL/GenBank/DDBJ whole genome shotgun (WGS) entry which is preliminary data.</text>
</comment>
<dbReference type="EMBL" id="JAVRHU010000003">
    <property type="protein sequence ID" value="MDT0622133.1"/>
    <property type="molecule type" value="Genomic_DNA"/>
</dbReference>
<dbReference type="InterPro" id="IPR029465">
    <property type="entry name" value="ATPgrasp_TupA"/>
</dbReference>
<protein>
    <submittedName>
        <fullName evidence="1">ATP-grasp fold amidoligase family protein</fullName>
    </submittedName>
</protein>
<proteinExistence type="predicted"/>
<dbReference type="Pfam" id="PF14305">
    <property type="entry name" value="ATPgrasp_TupA"/>
    <property type="match status" value="1"/>
</dbReference>
<dbReference type="RefSeq" id="WP_311385730.1">
    <property type="nucleotide sequence ID" value="NZ_JAVRHU010000003.1"/>
</dbReference>
<keyword evidence="2" id="KW-1185">Reference proteome</keyword>
<name>A0ABU3BIZ9_9FLAO</name>